<dbReference type="GO" id="GO:0005507">
    <property type="term" value="F:copper ion binding"/>
    <property type="evidence" value="ECO:0007669"/>
    <property type="project" value="InterPro"/>
</dbReference>
<feature type="domain" description="Plastocyanin-like" evidence="8">
    <location>
        <begin position="26"/>
        <end position="139"/>
    </location>
</feature>
<dbReference type="STRING" id="61395.A0A1Y1VZC5"/>
<gene>
    <name evidence="9" type="ORF">DL89DRAFT_270159</name>
</gene>
<keyword evidence="3" id="KW-0560">Oxidoreductase</keyword>
<comment type="caution">
    <text evidence="9">The sequence shown here is derived from an EMBL/GenBank/DDBJ whole genome shotgun (WGS) entry which is preliminary data.</text>
</comment>
<dbReference type="GeneID" id="63805231"/>
<dbReference type="InterPro" id="IPR001117">
    <property type="entry name" value="Cu-oxidase_2nd"/>
</dbReference>
<dbReference type="InterPro" id="IPR008972">
    <property type="entry name" value="Cupredoxin"/>
</dbReference>
<accession>A0A1Y1VZC5</accession>
<dbReference type="Pfam" id="PF07731">
    <property type="entry name" value="Cu-oxidase_2"/>
    <property type="match status" value="1"/>
</dbReference>
<feature type="chain" id="PRO_5010984269" description="Cupredoxin" evidence="5">
    <location>
        <begin position="17"/>
        <end position="563"/>
    </location>
</feature>
<dbReference type="PANTHER" id="PTHR11709:SF361">
    <property type="entry name" value="IRON TRANSPORT MULTICOPPER OXIDASE FET3"/>
    <property type="match status" value="1"/>
</dbReference>
<feature type="domain" description="Plastocyanin-like" evidence="7">
    <location>
        <begin position="356"/>
        <end position="499"/>
    </location>
</feature>
<comment type="similarity">
    <text evidence="1">Belongs to the multicopper oxidase family.</text>
</comment>
<dbReference type="Pfam" id="PF07732">
    <property type="entry name" value="Cu-oxidase_3"/>
    <property type="match status" value="1"/>
</dbReference>
<organism evidence="9 10">
    <name type="scientific">Linderina pennispora</name>
    <dbReference type="NCBI Taxonomy" id="61395"/>
    <lineage>
        <taxon>Eukaryota</taxon>
        <taxon>Fungi</taxon>
        <taxon>Fungi incertae sedis</taxon>
        <taxon>Zoopagomycota</taxon>
        <taxon>Kickxellomycotina</taxon>
        <taxon>Kickxellomycetes</taxon>
        <taxon>Kickxellales</taxon>
        <taxon>Kickxellaceae</taxon>
        <taxon>Linderina</taxon>
    </lineage>
</organism>
<evidence type="ECO:0000313" key="10">
    <source>
        <dbReference type="Proteomes" id="UP000193922"/>
    </source>
</evidence>
<feature type="domain" description="Plastocyanin-like" evidence="6">
    <location>
        <begin position="148"/>
        <end position="281"/>
    </location>
</feature>
<keyword evidence="4" id="KW-0186">Copper</keyword>
<evidence type="ECO:0000256" key="5">
    <source>
        <dbReference type="SAM" id="SignalP"/>
    </source>
</evidence>
<dbReference type="Pfam" id="PF00394">
    <property type="entry name" value="Cu-oxidase"/>
    <property type="match status" value="1"/>
</dbReference>
<dbReference type="RefSeq" id="XP_040740615.1">
    <property type="nucleotide sequence ID" value="XM_040888583.1"/>
</dbReference>
<dbReference type="OrthoDB" id="2121828at2759"/>
<dbReference type="PANTHER" id="PTHR11709">
    <property type="entry name" value="MULTI-COPPER OXIDASE"/>
    <property type="match status" value="1"/>
</dbReference>
<dbReference type="GO" id="GO:0016491">
    <property type="term" value="F:oxidoreductase activity"/>
    <property type="evidence" value="ECO:0007669"/>
    <property type="project" value="UniProtKB-KW"/>
</dbReference>
<evidence type="ECO:0000256" key="3">
    <source>
        <dbReference type="ARBA" id="ARBA00023002"/>
    </source>
</evidence>
<dbReference type="Gene3D" id="2.60.40.420">
    <property type="entry name" value="Cupredoxins - blue copper proteins"/>
    <property type="match status" value="3"/>
</dbReference>
<dbReference type="InterPro" id="IPR045087">
    <property type="entry name" value="Cu-oxidase_fam"/>
</dbReference>
<dbReference type="InterPro" id="IPR011707">
    <property type="entry name" value="Cu-oxidase-like_N"/>
</dbReference>
<dbReference type="SUPFAM" id="SSF49503">
    <property type="entry name" value="Cupredoxins"/>
    <property type="match status" value="3"/>
</dbReference>
<evidence type="ECO:0008006" key="11">
    <source>
        <dbReference type="Google" id="ProtNLM"/>
    </source>
</evidence>
<dbReference type="InterPro" id="IPR033138">
    <property type="entry name" value="Cu_oxidase_CS"/>
</dbReference>
<dbReference type="EMBL" id="MCFD01000015">
    <property type="protein sequence ID" value="ORX66627.1"/>
    <property type="molecule type" value="Genomic_DNA"/>
</dbReference>
<dbReference type="AlphaFoldDB" id="A0A1Y1VZC5"/>
<dbReference type="InterPro" id="IPR011706">
    <property type="entry name" value="Cu-oxidase_C"/>
</dbReference>
<evidence type="ECO:0000313" key="9">
    <source>
        <dbReference type="EMBL" id="ORX66627.1"/>
    </source>
</evidence>
<evidence type="ECO:0000256" key="1">
    <source>
        <dbReference type="ARBA" id="ARBA00010609"/>
    </source>
</evidence>
<evidence type="ECO:0000256" key="4">
    <source>
        <dbReference type="ARBA" id="ARBA00023008"/>
    </source>
</evidence>
<proteinExistence type="inferred from homology"/>
<evidence type="ECO:0000259" key="8">
    <source>
        <dbReference type="Pfam" id="PF07732"/>
    </source>
</evidence>
<reference evidence="9 10" key="1">
    <citation type="submission" date="2016-07" db="EMBL/GenBank/DDBJ databases">
        <title>Pervasive Adenine N6-methylation of Active Genes in Fungi.</title>
        <authorList>
            <consortium name="DOE Joint Genome Institute"/>
            <person name="Mondo S.J."/>
            <person name="Dannebaum R.O."/>
            <person name="Kuo R.C."/>
            <person name="Labutti K."/>
            <person name="Haridas S."/>
            <person name="Kuo A."/>
            <person name="Salamov A."/>
            <person name="Ahrendt S.R."/>
            <person name="Lipzen A."/>
            <person name="Sullivan W."/>
            <person name="Andreopoulos W.B."/>
            <person name="Clum A."/>
            <person name="Lindquist E."/>
            <person name="Daum C."/>
            <person name="Ramamoorthy G.K."/>
            <person name="Gryganskyi A."/>
            <person name="Culley D."/>
            <person name="Magnuson J.K."/>
            <person name="James T.Y."/>
            <person name="O'Malley M.A."/>
            <person name="Stajich J.E."/>
            <person name="Spatafora J.W."/>
            <person name="Visel A."/>
            <person name="Grigoriev I.V."/>
        </authorList>
    </citation>
    <scope>NUCLEOTIDE SEQUENCE [LARGE SCALE GENOMIC DNA]</scope>
    <source>
        <strain evidence="9 10">ATCC 12442</strain>
    </source>
</reference>
<keyword evidence="5" id="KW-0732">Signal</keyword>
<protein>
    <recommendedName>
        <fullName evidence="11">Cupredoxin</fullName>
    </recommendedName>
</protein>
<evidence type="ECO:0000259" key="6">
    <source>
        <dbReference type="Pfam" id="PF00394"/>
    </source>
</evidence>
<evidence type="ECO:0000256" key="2">
    <source>
        <dbReference type="ARBA" id="ARBA00022723"/>
    </source>
</evidence>
<dbReference type="InterPro" id="IPR002355">
    <property type="entry name" value="Cu_oxidase_Cu_BS"/>
</dbReference>
<feature type="signal peptide" evidence="5">
    <location>
        <begin position="1"/>
        <end position="16"/>
    </location>
</feature>
<dbReference type="PROSITE" id="PS00080">
    <property type="entry name" value="MULTICOPPER_OXIDASE2"/>
    <property type="match status" value="1"/>
</dbReference>
<evidence type="ECO:0000259" key="7">
    <source>
        <dbReference type="Pfam" id="PF07731"/>
    </source>
</evidence>
<sequence>MKITALLSLFSSLSLGAHVAINWDIGYVMANRDGIKMRRVIGVNGQTPVPPIEVDQYDRVVLTVHNSLDQPTTVHTHGFFQNGTSYLDGAAMVSECGIPPGDSYTYHIDTSQAGTYWIHGHDQGQNADGLRTSFIVRDRVRPYDYDGDYTFALEDWYTKEFPQKESEILDPANRFPPPASFPTGLINGYHGNEAEPIRFEPGKTYRVRVINMGTTESFMFSIPGHTLEVIEADGYYSLPYPVDVLNMGPGQRYSVLVKAHDTNRFNYRYNATLYAAFLPNVNGRNPQVYTGLVEYKKRAPVKKVPFPGDYRVVKDIELVSKDREPILQVSRSVELHIADQLYTNGQSHTSFNNITYIEPRTPSLFSMASMGRLAMDPEVYGPQTHAIVLRHLEAVEFNIINSKNLDHPIHLHGHNFQVVEYGPLLGLNTTTGPALIPAEPPRFQRSGPFPMRRDTVLAPPFGYVKIRFVADNPGAWLMHCHVMDHMFRGMQVTIIEAPDVLQHRQKIPEELLEHCDRLGMPRGGNGAGNNGYDFSGLPEPLTLATVPRSLLPGLPEPTHIPPS</sequence>
<keyword evidence="2" id="KW-0479">Metal-binding</keyword>
<dbReference type="PROSITE" id="PS00079">
    <property type="entry name" value="MULTICOPPER_OXIDASE1"/>
    <property type="match status" value="1"/>
</dbReference>
<dbReference type="Proteomes" id="UP000193922">
    <property type="component" value="Unassembled WGS sequence"/>
</dbReference>
<name>A0A1Y1VZC5_9FUNG</name>
<keyword evidence="10" id="KW-1185">Reference proteome</keyword>